<name>F7YUM6_9THEM</name>
<protein>
    <submittedName>
        <fullName evidence="1">Uncharacterized protein</fullName>
    </submittedName>
</protein>
<reference evidence="1 2" key="1">
    <citation type="submission" date="2010-11" db="EMBL/GenBank/DDBJ databases">
        <title>The complete genome of Thermotoga thermarum DSM 5069.</title>
        <authorList>
            <consortium name="US DOE Joint Genome Institute (JGI-PGF)"/>
            <person name="Lucas S."/>
            <person name="Copeland A."/>
            <person name="Lapidus A."/>
            <person name="Bruce D."/>
            <person name="Goodwin L."/>
            <person name="Pitluck S."/>
            <person name="Kyrpides N."/>
            <person name="Mavromatis K."/>
            <person name="Ivanova N."/>
            <person name="Zeytun A."/>
            <person name="Brettin T."/>
            <person name="Detter J.C."/>
            <person name="Tapia R."/>
            <person name="Han C."/>
            <person name="Land M."/>
            <person name="Hauser L."/>
            <person name="Markowitz V."/>
            <person name="Cheng J.-F."/>
            <person name="Hugenholtz P."/>
            <person name="Woyke T."/>
            <person name="Wu D."/>
            <person name="Spring S."/>
            <person name="Schroeder M."/>
            <person name="Brambilla E."/>
            <person name="Klenk H.-P."/>
            <person name="Eisen J.A."/>
        </authorList>
    </citation>
    <scope>NUCLEOTIDE SEQUENCE [LARGE SCALE GENOMIC DNA]</scope>
    <source>
        <strain evidence="1 2">DSM 5069</strain>
    </source>
</reference>
<keyword evidence="2" id="KW-1185">Reference proteome</keyword>
<dbReference type="Proteomes" id="UP000006804">
    <property type="component" value="Chromosome"/>
</dbReference>
<evidence type="ECO:0000313" key="2">
    <source>
        <dbReference type="Proteomes" id="UP000006804"/>
    </source>
</evidence>
<gene>
    <name evidence="1" type="ORF">Theth_0105</name>
</gene>
<organism evidence="1 2">
    <name type="scientific">Pseudothermotoga thermarum DSM 5069</name>
    <dbReference type="NCBI Taxonomy" id="688269"/>
    <lineage>
        <taxon>Bacteria</taxon>
        <taxon>Thermotogati</taxon>
        <taxon>Thermotogota</taxon>
        <taxon>Thermotogae</taxon>
        <taxon>Thermotogales</taxon>
        <taxon>Thermotogaceae</taxon>
        <taxon>Pseudothermotoga</taxon>
    </lineage>
</organism>
<dbReference type="STRING" id="688269.Theth_0105"/>
<dbReference type="KEGG" id="tta:Theth_0105"/>
<dbReference type="HOGENOM" id="CLU_187578_0_0_0"/>
<dbReference type="eggNOG" id="ENOG5033BU5">
    <property type="taxonomic scope" value="Bacteria"/>
</dbReference>
<dbReference type="PATRIC" id="fig|688269.3.peg.106"/>
<dbReference type="AlphaFoldDB" id="F7YUM6"/>
<accession>F7YUM6</accession>
<dbReference type="EMBL" id="CP002351">
    <property type="protein sequence ID" value="AEH50211.1"/>
    <property type="molecule type" value="Genomic_DNA"/>
</dbReference>
<proteinExistence type="predicted"/>
<sequence length="84" mass="9900">MKGMLDFDTLNKLLPRVVIEKNCKIWICEKVGKRLSCIAKYGEEHYCETRIIYEDEKYVVFSQNLNDEQTQKQIVEVIKSARKG</sequence>
<evidence type="ECO:0000313" key="1">
    <source>
        <dbReference type="EMBL" id="AEH50211.1"/>
    </source>
</evidence>